<organism evidence="2 3">
    <name type="scientific">Propioniciclava sinopodophylli</name>
    <dbReference type="NCBI Taxonomy" id="1837344"/>
    <lineage>
        <taxon>Bacteria</taxon>
        <taxon>Bacillati</taxon>
        <taxon>Actinomycetota</taxon>
        <taxon>Actinomycetes</taxon>
        <taxon>Propionibacteriales</taxon>
        <taxon>Propionibacteriaceae</taxon>
        <taxon>Propioniciclava</taxon>
    </lineage>
</organism>
<dbReference type="AlphaFoldDB" id="A0A4V2JSA8"/>
<dbReference type="EMBL" id="SDMQ01000011">
    <property type="protein sequence ID" value="TBT83558.1"/>
    <property type="molecule type" value="Genomic_DNA"/>
</dbReference>
<reference evidence="2 3" key="1">
    <citation type="submission" date="2019-01" db="EMBL/GenBank/DDBJ databases">
        <title>Lactibacter flavus gen. nov., sp. nov., a novel bacterium of the family Propionibacteriaceae isolated from raw milk and dairy products.</title>
        <authorList>
            <person name="Huptas C."/>
            <person name="Wenning M."/>
            <person name="Breitenwieser F."/>
            <person name="Doll E."/>
            <person name="Von Neubeck M."/>
            <person name="Busse H.-J."/>
            <person name="Scherer S."/>
        </authorList>
    </citation>
    <scope>NUCLEOTIDE SEQUENCE [LARGE SCALE GENOMIC DNA]</scope>
    <source>
        <strain evidence="2 3">KCTC 33808</strain>
    </source>
</reference>
<dbReference type="InterPro" id="IPR027417">
    <property type="entry name" value="P-loop_NTPase"/>
</dbReference>
<name>A0A4V2JSA8_9ACTN</name>
<accession>A0A4V2JSA8</accession>
<evidence type="ECO:0000313" key="3">
    <source>
        <dbReference type="Proteomes" id="UP000292373"/>
    </source>
</evidence>
<evidence type="ECO:0000313" key="2">
    <source>
        <dbReference type="EMBL" id="TBT83558.1"/>
    </source>
</evidence>
<gene>
    <name evidence="2" type="ORF">ET989_11425</name>
</gene>
<evidence type="ECO:0000259" key="1">
    <source>
        <dbReference type="Pfam" id="PF13401"/>
    </source>
</evidence>
<proteinExistence type="predicted"/>
<protein>
    <recommendedName>
        <fullName evidence="1">ORC1/DEAH AAA+ ATPase domain-containing protein</fullName>
    </recommendedName>
</protein>
<dbReference type="GO" id="GO:0016887">
    <property type="term" value="F:ATP hydrolysis activity"/>
    <property type="evidence" value="ECO:0007669"/>
    <property type="project" value="InterPro"/>
</dbReference>
<feature type="domain" description="ORC1/DEAH AAA+ ATPase" evidence="1">
    <location>
        <begin position="79"/>
        <end position="211"/>
    </location>
</feature>
<dbReference type="SUPFAM" id="SSF52540">
    <property type="entry name" value="P-loop containing nucleoside triphosphate hydrolases"/>
    <property type="match status" value="1"/>
</dbReference>
<keyword evidence="3" id="KW-1185">Reference proteome</keyword>
<sequence>MAGGHPMTIGFQPNLLDDWHTNSPAPTRPPQVIGELGEVDSFVHYVYAMPFIHTPDAVRVRRAIEEIQSFNATRPLGARRLVVIDGPAHFGKTTLVLHTALAQARAVWAQEERQERSPHSIPWAYVNATSGGEGRSVAGAIAGFCHLPPPSSRPTLAQYLQQLAHTSKPMGLHTVFVDDIHALRSFGGRDARSLADSIKALVTGLPLTLVLAGIELRRHPLFVDNGRDRITAAQLLNRSHWVRLRPWPSHDEAGHIHEDWLRLIAHVSEYVALPRGHKQNRLHTRAAIDYLVSGVDGRPGTAIEWLLRAAAWAATNDKPLDRSALVATKPGAR</sequence>
<dbReference type="Proteomes" id="UP000292373">
    <property type="component" value="Unassembled WGS sequence"/>
</dbReference>
<dbReference type="InterPro" id="IPR049945">
    <property type="entry name" value="AAA_22"/>
</dbReference>
<dbReference type="Pfam" id="PF13401">
    <property type="entry name" value="AAA_22"/>
    <property type="match status" value="1"/>
</dbReference>
<dbReference type="OrthoDB" id="4578613at2"/>
<comment type="caution">
    <text evidence="2">The sequence shown here is derived from an EMBL/GenBank/DDBJ whole genome shotgun (WGS) entry which is preliminary data.</text>
</comment>